<keyword evidence="2" id="KW-1185">Reference proteome</keyword>
<dbReference type="Proteomes" id="UP001056120">
    <property type="component" value="Linkage Group LG11"/>
</dbReference>
<reference evidence="1 2" key="2">
    <citation type="journal article" date="2022" name="Mol. Ecol. Resour.">
        <title>The genomes of chicory, endive, great burdock and yacon provide insights into Asteraceae paleo-polyploidization history and plant inulin production.</title>
        <authorList>
            <person name="Fan W."/>
            <person name="Wang S."/>
            <person name="Wang H."/>
            <person name="Wang A."/>
            <person name="Jiang F."/>
            <person name="Liu H."/>
            <person name="Zhao H."/>
            <person name="Xu D."/>
            <person name="Zhang Y."/>
        </authorList>
    </citation>
    <scope>NUCLEOTIDE SEQUENCE [LARGE SCALE GENOMIC DNA]</scope>
    <source>
        <strain evidence="2">cv. Yunnan</strain>
        <tissue evidence="1">Leaves</tissue>
    </source>
</reference>
<evidence type="ECO:0000313" key="2">
    <source>
        <dbReference type="Proteomes" id="UP001056120"/>
    </source>
</evidence>
<sequence length="143" mass="16393">METTLFEPLLPALTTSLTLINFNSKTSRPVAWALSKTSDKPLMLIRVGRDFEMHTELARMRRSSGDLEKLWSAGDSIVMKSCEEALTPKSSIVAPQMSVIPNYWERTDKAENSDDSKESLNTLIRWANHNHWEDELSDYEEFN</sequence>
<comment type="caution">
    <text evidence="1">The sequence shown here is derived from an EMBL/GenBank/DDBJ whole genome shotgun (WGS) entry which is preliminary data.</text>
</comment>
<protein>
    <submittedName>
        <fullName evidence="1">Uncharacterized protein</fullName>
    </submittedName>
</protein>
<accession>A0ACB9HQ17</accession>
<name>A0ACB9HQ17_9ASTR</name>
<proteinExistence type="predicted"/>
<reference evidence="2" key="1">
    <citation type="journal article" date="2022" name="Mol. Ecol. Resour.">
        <title>The genomes of chicory, endive, great burdock and yacon provide insights into Asteraceae palaeo-polyploidization history and plant inulin production.</title>
        <authorList>
            <person name="Fan W."/>
            <person name="Wang S."/>
            <person name="Wang H."/>
            <person name="Wang A."/>
            <person name="Jiang F."/>
            <person name="Liu H."/>
            <person name="Zhao H."/>
            <person name="Xu D."/>
            <person name="Zhang Y."/>
        </authorList>
    </citation>
    <scope>NUCLEOTIDE SEQUENCE [LARGE SCALE GENOMIC DNA]</scope>
    <source>
        <strain evidence="2">cv. Yunnan</strain>
    </source>
</reference>
<evidence type="ECO:0000313" key="1">
    <source>
        <dbReference type="EMBL" id="KAI3797994.1"/>
    </source>
</evidence>
<dbReference type="EMBL" id="CM042028">
    <property type="protein sequence ID" value="KAI3797994.1"/>
    <property type="molecule type" value="Genomic_DNA"/>
</dbReference>
<organism evidence="1 2">
    <name type="scientific">Smallanthus sonchifolius</name>
    <dbReference type="NCBI Taxonomy" id="185202"/>
    <lineage>
        <taxon>Eukaryota</taxon>
        <taxon>Viridiplantae</taxon>
        <taxon>Streptophyta</taxon>
        <taxon>Embryophyta</taxon>
        <taxon>Tracheophyta</taxon>
        <taxon>Spermatophyta</taxon>
        <taxon>Magnoliopsida</taxon>
        <taxon>eudicotyledons</taxon>
        <taxon>Gunneridae</taxon>
        <taxon>Pentapetalae</taxon>
        <taxon>asterids</taxon>
        <taxon>campanulids</taxon>
        <taxon>Asterales</taxon>
        <taxon>Asteraceae</taxon>
        <taxon>Asteroideae</taxon>
        <taxon>Heliantheae alliance</taxon>
        <taxon>Millerieae</taxon>
        <taxon>Smallanthus</taxon>
    </lineage>
</organism>
<gene>
    <name evidence="1" type="ORF">L1987_33260</name>
</gene>